<gene>
    <name evidence="3" type="primary">yihI</name>
    <name evidence="5" type="ordered locus">CPS_4825</name>
</gene>
<reference evidence="5" key="1">
    <citation type="journal article" date="2005" name="Proc. Natl. Acad. Sci. U.S.A.">
        <title>The psychrophilic lifestyle as revealed by the genome sequence of Colwellia psychrerythraea 34H through genomic and proteomic analyses.</title>
        <authorList>
            <person name="Methe B.A."/>
            <person name="Nelson K.E."/>
            <person name="Deming J.W."/>
            <person name="Momen B."/>
            <person name="Melamud E."/>
            <person name="Zhang X."/>
            <person name="Moult J."/>
            <person name="Madupu R."/>
            <person name="Nelson W.C."/>
            <person name="Dodson R.J."/>
            <person name="Brinkac L.M."/>
            <person name="Daugherty S.C."/>
            <person name="Durkin A.S."/>
            <person name="DeBoy R.T."/>
            <person name="Kolonay J.F."/>
            <person name="Sullivan S.A."/>
            <person name="Zhou L."/>
            <person name="Davidsen T.M."/>
            <person name="Wu M."/>
            <person name="Huston A.L."/>
            <person name="Lewis M."/>
            <person name="Weaver B."/>
            <person name="Weidman J.F."/>
            <person name="Khouri H."/>
            <person name="Utterback T.R."/>
            <person name="Feldblyum T.V."/>
            <person name="Fraser C.M."/>
        </authorList>
    </citation>
    <scope>NUCLEOTIDE SEQUENCE [LARGE SCALE GENOMIC DNA]</scope>
    <source>
        <strain evidence="5">34H</strain>
    </source>
</reference>
<dbReference type="Pfam" id="PF04220">
    <property type="entry name" value="YihI"/>
    <property type="match status" value="1"/>
</dbReference>
<accession>Q47UQ8</accession>
<name>Q47UQ8_COLP3</name>
<comment type="function">
    <text evidence="3">A GTPase-activating protein (GAP) that modifies Der/EngA GTPase function. May play a role in ribosome biogenesis.</text>
</comment>
<evidence type="ECO:0000256" key="3">
    <source>
        <dbReference type="HAMAP-Rule" id="MF_01058"/>
    </source>
</evidence>
<organism evidence="5 6">
    <name type="scientific">Colwellia psychrerythraea (strain 34H / ATCC BAA-681)</name>
    <name type="common">Vibrio psychroerythus</name>
    <dbReference type="NCBI Taxonomy" id="167879"/>
    <lineage>
        <taxon>Bacteria</taxon>
        <taxon>Pseudomonadati</taxon>
        <taxon>Pseudomonadota</taxon>
        <taxon>Gammaproteobacteria</taxon>
        <taxon>Alteromonadales</taxon>
        <taxon>Colwelliaceae</taxon>
        <taxon>Colwellia</taxon>
    </lineage>
</organism>
<feature type="region of interest" description="Disordered" evidence="4">
    <location>
        <begin position="1"/>
        <end position="104"/>
    </location>
</feature>
<keyword evidence="1 3" id="KW-0343">GTPase activation</keyword>
<evidence type="ECO:0000256" key="2">
    <source>
        <dbReference type="ARBA" id="ARBA00022517"/>
    </source>
</evidence>
<feature type="compositionally biased region" description="Basic and acidic residues" evidence="4">
    <location>
        <begin position="78"/>
        <end position="97"/>
    </location>
</feature>
<feature type="compositionally biased region" description="Acidic residues" evidence="4">
    <location>
        <begin position="172"/>
        <end position="181"/>
    </location>
</feature>
<proteinExistence type="inferred from homology"/>
<dbReference type="GO" id="GO:0042254">
    <property type="term" value="P:ribosome biogenesis"/>
    <property type="evidence" value="ECO:0007669"/>
    <property type="project" value="UniProtKB-KW"/>
</dbReference>
<dbReference type="STRING" id="167879.CPS_4825"/>
<dbReference type="HAMAP" id="MF_01058">
    <property type="entry name" value="GAP_YihI"/>
    <property type="match status" value="1"/>
</dbReference>
<dbReference type="NCBIfam" id="NF003560">
    <property type="entry name" value="PRK05244.1-1"/>
    <property type="match status" value="1"/>
</dbReference>
<feature type="compositionally biased region" description="Basic and acidic residues" evidence="4">
    <location>
        <begin position="193"/>
        <end position="208"/>
    </location>
</feature>
<evidence type="ECO:0000313" key="6">
    <source>
        <dbReference type="Proteomes" id="UP000000547"/>
    </source>
</evidence>
<dbReference type="EMBL" id="CP000083">
    <property type="protein sequence ID" value="AAZ25873.1"/>
    <property type="molecule type" value="Genomic_DNA"/>
</dbReference>
<dbReference type="AlphaFoldDB" id="Q47UQ8"/>
<protein>
    <recommendedName>
        <fullName evidence="3">Der GTPase-activating protein YihI</fullName>
    </recommendedName>
</protein>
<keyword evidence="2 3" id="KW-0690">Ribosome biogenesis</keyword>
<dbReference type="HOGENOM" id="CLU_1319106_0_0_6"/>
<sequence>MSRSKKSRKPGGAPTAKPKLSKQELEKVEKRTRKTTGKVAGNRQKEAMPEQTDNNQQGGNKDPRLGNKTPIVLGKIITKAEKAKAEKSKQAKAKQDSQKSAPIAAVRFVENTVVENTKVELSAEQELDAIEQDELLQSILAKQEDDIALTEQEVDYYNEKMERHQALSAELGLDEDEDASDESNISDSEDDLWDKLDRPNFSDFEEKE</sequence>
<dbReference type="RefSeq" id="WP_011045544.1">
    <property type="nucleotide sequence ID" value="NC_003910.7"/>
</dbReference>
<evidence type="ECO:0000256" key="4">
    <source>
        <dbReference type="SAM" id="MobiDB-lite"/>
    </source>
</evidence>
<evidence type="ECO:0000313" key="5">
    <source>
        <dbReference type="EMBL" id="AAZ25873.1"/>
    </source>
</evidence>
<dbReference type="InterPro" id="IPR007336">
    <property type="entry name" value="YihI"/>
</dbReference>
<comment type="similarity">
    <text evidence="3">Belongs to the YihI family.</text>
</comment>
<dbReference type="KEGG" id="cps:CPS_4825"/>
<dbReference type="Proteomes" id="UP000000547">
    <property type="component" value="Chromosome"/>
</dbReference>
<feature type="region of interest" description="Disordered" evidence="4">
    <location>
        <begin position="167"/>
        <end position="208"/>
    </location>
</feature>
<dbReference type="GO" id="GO:0005096">
    <property type="term" value="F:GTPase activator activity"/>
    <property type="evidence" value="ECO:0007669"/>
    <property type="project" value="UniProtKB-KW"/>
</dbReference>
<evidence type="ECO:0000256" key="1">
    <source>
        <dbReference type="ARBA" id="ARBA00022468"/>
    </source>
</evidence>
<comment type="subunit">
    <text evidence="3">Interacts with Der.</text>
</comment>